<evidence type="ECO:0008006" key="4">
    <source>
        <dbReference type="Google" id="ProtNLM"/>
    </source>
</evidence>
<feature type="transmembrane region" description="Helical" evidence="1">
    <location>
        <begin position="27"/>
        <end position="48"/>
    </location>
</feature>
<feature type="transmembrane region" description="Helical" evidence="1">
    <location>
        <begin position="54"/>
        <end position="76"/>
    </location>
</feature>
<keyword evidence="3" id="KW-1185">Reference proteome</keyword>
<evidence type="ECO:0000256" key="1">
    <source>
        <dbReference type="SAM" id="Phobius"/>
    </source>
</evidence>
<keyword evidence="1" id="KW-1133">Transmembrane helix</keyword>
<proteinExistence type="predicted"/>
<accession>A0A518AWC9</accession>
<dbReference type="AlphaFoldDB" id="A0A518AWC9"/>
<evidence type="ECO:0000313" key="3">
    <source>
        <dbReference type="Proteomes" id="UP000315750"/>
    </source>
</evidence>
<organism evidence="2 3">
    <name type="scientific">Aeoliella mucimassa</name>
    <dbReference type="NCBI Taxonomy" id="2527972"/>
    <lineage>
        <taxon>Bacteria</taxon>
        <taxon>Pseudomonadati</taxon>
        <taxon>Planctomycetota</taxon>
        <taxon>Planctomycetia</taxon>
        <taxon>Pirellulales</taxon>
        <taxon>Lacipirellulaceae</taxon>
        <taxon>Aeoliella</taxon>
    </lineage>
</organism>
<dbReference type="RefSeq" id="WP_145251668.1">
    <property type="nucleotide sequence ID" value="NZ_CP036278.1"/>
</dbReference>
<keyword evidence="1" id="KW-0812">Transmembrane</keyword>
<feature type="transmembrane region" description="Helical" evidence="1">
    <location>
        <begin position="88"/>
        <end position="109"/>
    </location>
</feature>
<gene>
    <name evidence="2" type="ORF">Pan181_52800</name>
</gene>
<protein>
    <recommendedName>
        <fullName evidence="4">DUF4190 domain-containing protein</fullName>
    </recommendedName>
</protein>
<dbReference type="Proteomes" id="UP000315750">
    <property type="component" value="Chromosome"/>
</dbReference>
<keyword evidence="1" id="KW-0472">Membrane</keyword>
<evidence type="ECO:0000313" key="2">
    <source>
        <dbReference type="EMBL" id="QDU59039.1"/>
    </source>
</evidence>
<reference evidence="2 3" key="1">
    <citation type="submission" date="2019-02" db="EMBL/GenBank/DDBJ databases">
        <title>Deep-cultivation of Planctomycetes and their phenomic and genomic characterization uncovers novel biology.</title>
        <authorList>
            <person name="Wiegand S."/>
            <person name="Jogler M."/>
            <person name="Boedeker C."/>
            <person name="Pinto D."/>
            <person name="Vollmers J."/>
            <person name="Rivas-Marin E."/>
            <person name="Kohn T."/>
            <person name="Peeters S.H."/>
            <person name="Heuer A."/>
            <person name="Rast P."/>
            <person name="Oberbeckmann S."/>
            <person name="Bunk B."/>
            <person name="Jeske O."/>
            <person name="Meyerdierks A."/>
            <person name="Storesund J.E."/>
            <person name="Kallscheuer N."/>
            <person name="Luecker S."/>
            <person name="Lage O.M."/>
            <person name="Pohl T."/>
            <person name="Merkel B.J."/>
            <person name="Hornburger P."/>
            <person name="Mueller R.-W."/>
            <person name="Bruemmer F."/>
            <person name="Labrenz M."/>
            <person name="Spormann A.M."/>
            <person name="Op den Camp H."/>
            <person name="Overmann J."/>
            <person name="Amann R."/>
            <person name="Jetten M.S.M."/>
            <person name="Mascher T."/>
            <person name="Medema M.H."/>
            <person name="Devos D.P."/>
            <person name="Kaster A.-K."/>
            <person name="Ovreas L."/>
            <person name="Rohde M."/>
            <person name="Galperin M.Y."/>
            <person name="Jogler C."/>
        </authorList>
    </citation>
    <scope>NUCLEOTIDE SEQUENCE [LARGE SCALE GENOMIC DNA]</scope>
    <source>
        <strain evidence="2 3">Pan181</strain>
    </source>
</reference>
<name>A0A518AWC9_9BACT</name>
<dbReference type="KEGG" id="amuc:Pan181_52800"/>
<sequence>MSTTLAEPLPETDTSAAFEDATLQYRALHSGALIAALLGFASLFMLAVTDFIDVAIAAAVVPVVGIVASLMALKKIKNNSDIYTGQKFALLGLVLSFSMLCWGVGWASYKHATEVPEGYGRISFSTLQPSQKDEEAGRAIPKEITDVLENGEPVFIKGYIRPGSSDSRSGATQFLLVRDNNTCCFGDLQNVKYFDQVLVTLSPGLTADTDLSVTRLGGRLVCYPQNFGTSNPVYGMMADYIE</sequence>
<dbReference type="EMBL" id="CP036278">
    <property type="protein sequence ID" value="QDU59039.1"/>
    <property type="molecule type" value="Genomic_DNA"/>
</dbReference>
<dbReference type="OrthoDB" id="279013at2"/>
<dbReference type="Gene3D" id="2.40.50.870">
    <property type="entry name" value="Protein of unknown function (DUF3299)"/>
    <property type="match status" value="1"/>
</dbReference>